<evidence type="ECO:0000313" key="2">
    <source>
        <dbReference type="EMBL" id="KAH7257032.1"/>
    </source>
</evidence>
<dbReference type="OrthoDB" id="5106955at2759"/>
<dbReference type="AlphaFoldDB" id="A0A8K0WGR5"/>
<reference evidence="2" key="1">
    <citation type="journal article" date="2021" name="Nat. Commun.">
        <title>Genetic determinants of endophytism in the Arabidopsis root mycobiome.</title>
        <authorList>
            <person name="Mesny F."/>
            <person name="Miyauchi S."/>
            <person name="Thiergart T."/>
            <person name="Pickel B."/>
            <person name="Atanasova L."/>
            <person name="Karlsson M."/>
            <person name="Huettel B."/>
            <person name="Barry K.W."/>
            <person name="Haridas S."/>
            <person name="Chen C."/>
            <person name="Bauer D."/>
            <person name="Andreopoulos W."/>
            <person name="Pangilinan J."/>
            <person name="LaButti K."/>
            <person name="Riley R."/>
            <person name="Lipzen A."/>
            <person name="Clum A."/>
            <person name="Drula E."/>
            <person name="Henrissat B."/>
            <person name="Kohler A."/>
            <person name="Grigoriev I.V."/>
            <person name="Martin F.M."/>
            <person name="Hacquard S."/>
        </authorList>
    </citation>
    <scope>NUCLEOTIDE SEQUENCE</scope>
    <source>
        <strain evidence="2">MPI-SDFR-AT-0068</strain>
    </source>
</reference>
<comment type="caution">
    <text evidence="2">The sequence shown here is derived from an EMBL/GenBank/DDBJ whole genome shotgun (WGS) entry which is preliminary data.</text>
</comment>
<feature type="compositionally biased region" description="Polar residues" evidence="1">
    <location>
        <begin position="156"/>
        <end position="177"/>
    </location>
</feature>
<sequence length="357" mass="39445">MPFTLFPRCRRTLMSLPEGQTPTVAGRQQGQCPEARGREAALEYLALGIEDQVREARDIALQEVAASHSFERSVSTQLRRWRAGELPSGNSVPAIAQSRARDVHGLPFDSINNPRVGGDFVLPRTTVLRLDLHERNDRPWEMTLQESGDRVDSMDITFSSSPDGNAGSPASSRTLSARDSPVHWNRPDSPIPQEVDIGTVRTGTRRWPFHSDFSFDPSPLEGEYRNVEPQGAIGSMAFWNRAFAHARLVTGSEHESIRSSSATFVNASPAEEYLFDSEMIVATSNASSSTLTSTSLDDFETETGVVRSVRVTQVGRATMIDMPHVNQIQAWEMEGVPMSSNALIDHLIEALRSPRRG</sequence>
<feature type="region of interest" description="Disordered" evidence="1">
    <location>
        <begin position="141"/>
        <end position="195"/>
    </location>
</feature>
<protein>
    <submittedName>
        <fullName evidence="2">Uncharacterized protein</fullName>
    </submittedName>
</protein>
<organism evidence="2 3">
    <name type="scientific">Fusarium tricinctum</name>
    <dbReference type="NCBI Taxonomy" id="61284"/>
    <lineage>
        <taxon>Eukaryota</taxon>
        <taxon>Fungi</taxon>
        <taxon>Dikarya</taxon>
        <taxon>Ascomycota</taxon>
        <taxon>Pezizomycotina</taxon>
        <taxon>Sordariomycetes</taxon>
        <taxon>Hypocreomycetidae</taxon>
        <taxon>Hypocreales</taxon>
        <taxon>Nectriaceae</taxon>
        <taxon>Fusarium</taxon>
        <taxon>Fusarium tricinctum species complex</taxon>
    </lineage>
</organism>
<gene>
    <name evidence="2" type="ORF">BKA59DRAFT_451092</name>
</gene>
<dbReference type="EMBL" id="JAGPXF010000002">
    <property type="protein sequence ID" value="KAH7257032.1"/>
    <property type="molecule type" value="Genomic_DNA"/>
</dbReference>
<evidence type="ECO:0000313" key="3">
    <source>
        <dbReference type="Proteomes" id="UP000813427"/>
    </source>
</evidence>
<evidence type="ECO:0000256" key="1">
    <source>
        <dbReference type="SAM" id="MobiDB-lite"/>
    </source>
</evidence>
<accession>A0A8K0WGR5</accession>
<dbReference type="Proteomes" id="UP000813427">
    <property type="component" value="Unassembled WGS sequence"/>
</dbReference>
<keyword evidence="3" id="KW-1185">Reference proteome</keyword>
<name>A0A8K0WGR5_9HYPO</name>
<proteinExistence type="predicted"/>